<gene>
    <name evidence="1" type="ORF">EA58_17710</name>
</gene>
<dbReference type="SUPFAM" id="SSF141452">
    <property type="entry name" value="Hcp1-like"/>
    <property type="match status" value="1"/>
</dbReference>
<name>A0A066RRM4_9GAMM</name>
<dbReference type="STRING" id="1654360.EA58_17710"/>
<protein>
    <recommendedName>
        <fullName evidence="3">Hcp1 family type VI secretion system effector</fullName>
    </recommendedName>
</protein>
<evidence type="ECO:0000313" key="2">
    <source>
        <dbReference type="Proteomes" id="UP000027192"/>
    </source>
</evidence>
<dbReference type="InterPro" id="IPR008514">
    <property type="entry name" value="T6SS_Hcp"/>
</dbReference>
<organism evidence="1 2">
    <name type="scientific">Photobacterium galatheae</name>
    <dbReference type="NCBI Taxonomy" id="1654360"/>
    <lineage>
        <taxon>Bacteria</taxon>
        <taxon>Pseudomonadati</taxon>
        <taxon>Pseudomonadota</taxon>
        <taxon>Gammaproteobacteria</taxon>
        <taxon>Vibrionales</taxon>
        <taxon>Vibrionaceae</taxon>
        <taxon>Photobacterium</taxon>
    </lineage>
</organism>
<dbReference type="EMBL" id="JMIB01000034">
    <property type="protein sequence ID" value="KDM90332.1"/>
    <property type="molecule type" value="Genomic_DNA"/>
</dbReference>
<dbReference type="PANTHER" id="PTHR36152:SF1">
    <property type="entry name" value="UBIQUITIN-LIKE DOMAIN-CONTAINING PROTEIN"/>
    <property type="match status" value="1"/>
</dbReference>
<dbReference type="AlphaFoldDB" id="A0A066RRM4"/>
<dbReference type="Pfam" id="PF05638">
    <property type="entry name" value="T6SS_HCP"/>
    <property type="match status" value="1"/>
</dbReference>
<reference evidence="1 2" key="1">
    <citation type="submission" date="2014-04" db="EMBL/GenBank/DDBJ databases">
        <title>Draft genome sequence of Photobacterium halotolerans S2753: a solonamide, ngercheumicin and holomycin producer.</title>
        <authorList>
            <person name="Machado H.R."/>
            <person name="Gram L."/>
        </authorList>
    </citation>
    <scope>NUCLEOTIDE SEQUENCE [LARGE SCALE GENOMIC DNA]</scope>
    <source>
        <strain evidence="1 2">S2753</strain>
    </source>
</reference>
<dbReference type="PANTHER" id="PTHR36152">
    <property type="entry name" value="CYTOPLASMIC PROTEIN-RELATED"/>
    <property type="match status" value="1"/>
</dbReference>
<dbReference type="InterPro" id="IPR053165">
    <property type="entry name" value="HSI-I_assembly_Hcp1"/>
</dbReference>
<sequence length="172" mass="18250">MASIYMRIDGVDVKGGATVEGLEGNGWFAISSYSWGGVRNVAMDIGNGNNADSGMVAMSEVNLSKQVDGASEDLLSFLFNPGKEGKTVEIAFTKPESDGSGAKLYFQVKLSNARLVSYNVSGSDGTQPYESISLSYVEISQKHNYELEGGEVKDGGIVTYNLPQGKLLSGSK</sequence>
<dbReference type="Proteomes" id="UP000027192">
    <property type="component" value="Unassembled WGS sequence"/>
</dbReference>
<dbReference type="RefSeq" id="WP_036755493.1">
    <property type="nucleotide sequence ID" value="NZ_JAGSGC010000014.1"/>
</dbReference>
<proteinExistence type="predicted"/>
<dbReference type="Gene3D" id="2.30.110.20">
    <property type="entry name" value="Hcp1-like"/>
    <property type="match status" value="1"/>
</dbReference>
<dbReference type="InterPro" id="IPR036624">
    <property type="entry name" value="Hcp1-lik_sf"/>
</dbReference>
<accession>A0A066RRM4</accession>
<evidence type="ECO:0000313" key="1">
    <source>
        <dbReference type="EMBL" id="KDM90332.1"/>
    </source>
</evidence>
<keyword evidence="2" id="KW-1185">Reference proteome</keyword>
<dbReference type="OrthoDB" id="6461049at2"/>
<comment type="caution">
    <text evidence="1">The sequence shown here is derived from an EMBL/GenBank/DDBJ whole genome shotgun (WGS) entry which is preliminary data.</text>
</comment>
<evidence type="ECO:0008006" key="3">
    <source>
        <dbReference type="Google" id="ProtNLM"/>
    </source>
</evidence>